<evidence type="ECO:0000259" key="1">
    <source>
        <dbReference type="Pfam" id="PF14392"/>
    </source>
</evidence>
<dbReference type="PANTHER" id="PTHR31286:SF167">
    <property type="entry name" value="OS09G0268800 PROTEIN"/>
    <property type="match status" value="1"/>
</dbReference>
<dbReference type="EMBL" id="JAJJMB010017986">
    <property type="protein sequence ID" value="KAI3832574.1"/>
    <property type="molecule type" value="Genomic_DNA"/>
</dbReference>
<name>A0AAD4X2N0_9MAGN</name>
<reference evidence="2" key="1">
    <citation type="submission" date="2022-04" db="EMBL/GenBank/DDBJ databases">
        <title>A functionally conserved STORR gene fusion in Papaver species that diverged 16.8 million years ago.</title>
        <authorList>
            <person name="Catania T."/>
        </authorList>
    </citation>
    <scope>NUCLEOTIDE SEQUENCE</scope>
    <source>
        <strain evidence="2">S-188037</strain>
    </source>
</reference>
<dbReference type="InterPro" id="IPR040256">
    <property type="entry name" value="At4g02000-like"/>
</dbReference>
<sequence length="86" mass="9954">RFGTPQNISEEDAVKWGKYARFRVKIDITKPLPKEMKVILASGKIRMAQFRYEKLPILCYFCGLFGYAMKQCPVLSTNLEKLKLPP</sequence>
<dbReference type="AlphaFoldDB" id="A0AAD4X2N0"/>
<dbReference type="PANTHER" id="PTHR31286">
    <property type="entry name" value="GLYCINE-RICH CELL WALL STRUCTURAL PROTEIN 1.8-LIKE"/>
    <property type="match status" value="1"/>
</dbReference>
<evidence type="ECO:0000313" key="3">
    <source>
        <dbReference type="Proteomes" id="UP001202328"/>
    </source>
</evidence>
<protein>
    <recommendedName>
        <fullName evidence="1">Zinc knuckle CX2CX4HX4C domain-containing protein</fullName>
    </recommendedName>
</protein>
<feature type="domain" description="Zinc knuckle CX2CX4HX4C" evidence="1">
    <location>
        <begin position="26"/>
        <end position="73"/>
    </location>
</feature>
<evidence type="ECO:0000313" key="2">
    <source>
        <dbReference type="EMBL" id="KAI3832574.1"/>
    </source>
</evidence>
<dbReference type="InterPro" id="IPR025836">
    <property type="entry name" value="Zn_knuckle_CX2CX4HX4C"/>
</dbReference>
<gene>
    <name evidence="2" type="ORF">MKW98_002120</name>
</gene>
<dbReference type="Proteomes" id="UP001202328">
    <property type="component" value="Unassembled WGS sequence"/>
</dbReference>
<dbReference type="Pfam" id="PF14392">
    <property type="entry name" value="zf-CCHC_4"/>
    <property type="match status" value="1"/>
</dbReference>
<keyword evidence="3" id="KW-1185">Reference proteome</keyword>
<organism evidence="2 3">
    <name type="scientific">Papaver atlanticum</name>
    <dbReference type="NCBI Taxonomy" id="357466"/>
    <lineage>
        <taxon>Eukaryota</taxon>
        <taxon>Viridiplantae</taxon>
        <taxon>Streptophyta</taxon>
        <taxon>Embryophyta</taxon>
        <taxon>Tracheophyta</taxon>
        <taxon>Spermatophyta</taxon>
        <taxon>Magnoliopsida</taxon>
        <taxon>Ranunculales</taxon>
        <taxon>Papaveraceae</taxon>
        <taxon>Papaveroideae</taxon>
        <taxon>Papaver</taxon>
    </lineage>
</organism>
<accession>A0AAD4X2N0</accession>
<proteinExistence type="predicted"/>
<comment type="caution">
    <text evidence="2">The sequence shown here is derived from an EMBL/GenBank/DDBJ whole genome shotgun (WGS) entry which is preliminary data.</text>
</comment>
<feature type="non-terminal residue" evidence="2">
    <location>
        <position position="1"/>
    </location>
</feature>